<reference evidence="2" key="1">
    <citation type="journal article" date="2021" name="J Fungi (Basel)">
        <title>Genomic and Metabolomic Analyses of the Marine Fungus Emericellopsis cladophorae: Insights into Saltwater Adaptability Mechanisms and Its Biosynthetic Potential.</title>
        <authorList>
            <person name="Goncalves M.F.M."/>
            <person name="Hilario S."/>
            <person name="Van de Peer Y."/>
            <person name="Esteves A.C."/>
            <person name="Alves A."/>
        </authorList>
    </citation>
    <scope>NUCLEOTIDE SEQUENCE</scope>
    <source>
        <strain evidence="2">MUM 19.33</strain>
    </source>
</reference>
<accession>A0A9Q0BCN2</accession>
<evidence type="ECO:0000256" key="1">
    <source>
        <dbReference type="SAM" id="SignalP"/>
    </source>
</evidence>
<sequence>MPTLASTGLASMALTATFLQLSHAATVPVSALRVRQDPIDWKSVRCSSDGVDDASVDEATRWSRIAADAAWSEVVSGWQAQRDSNPDSQFPFPRHVSNVFNGPEFMDCHKMIGNNGCQGGNALQCHDTNHPAGYFILNSFRKLDGILWNLHETLSNAHDDIGGGIGTFSDTFAPQKEKTMDVDVIMDIVLLGYGSLAAPIWKSTLKGWKFAEDRPNDFDSLTDFTNNLVSNGITLAKDLTSAAEGPLGSQNQVTERLRDIILIWQNSVVKLAEKLFSGSDEDMEMLGKVIANGKMVASTTDIPSVEELRHQLERSIYAALIPLAWEISEQDISPFVLDSGMSCEDAGGDWGQNEDKFLSGVKGSGMACHGGRAYYLVAATGSCHGGSPFEDNDTNDCGPFPPLPGIETMDGQVWGGISREDIVFGSINTFVANGNKNHETRLNFADGVPEDQITGLADNIQAANTFALPICDLQTAWDNFYKNPEADKSKHNFPCKIDHSGDFNNKEIPPPFDCKGSGMCGSAINFVRNCDRAVNSELIRNDDVNYGSAESGMDMDGAQRDNCKIFIAGPAACTRTGNEMWYDYQDLKNSDMGGCGRCGSKHWGNNNECRTTVNYVA</sequence>
<feature type="chain" id="PRO_5040358552" evidence="1">
    <location>
        <begin position="25"/>
        <end position="617"/>
    </location>
</feature>
<dbReference type="OrthoDB" id="3257981at2759"/>
<dbReference type="RefSeq" id="XP_051360155.1">
    <property type="nucleotide sequence ID" value="XM_051508817.1"/>
</dbReference>
<reference evidence="2" key="2">
    <citation type="submission" date="2022-07" db="EMBL/GenBank/DDBJ databases">
        <authorList>
            <person name="Goncalves M.F.M."/>
            <person name="Hilario S."/>
            <person name="Van De Peer Y."/>
            <person name="Esteves A.C."/>
            <person name="Alves A."/>
        </authorList>
    </citation>
    <scope>NUCLEOTIDE SEQUENCE</scope>
    <source>
        <strain evidence="2">MUM 19.33</strain>
    </source>
</reference>
<dbReference type="Proteomes" id="UP001055219">
    <property type="component" value="Unassembled WGS sequence"/>
</dbReference>
<dbReference type="EMBL" id="JAGIXG020000049">
    <property type="protein sequence ID" value="KAI6779299.1"/>
    <property type="molecule type" value="Genomic_DNA"/>
</dbReference>
<dbReference type="InterPro" id="IPR029167">
    <property type="entry name" value="Mug117"/>
</dbReference>
<keyword evidence="1" id="KW-0732">Signal</keyword>
<feature type="signal peptide" evidence="1">
    <location>
        <begin position="1"/>
        <end position="24"/>
    </location>
</feature>
<dbReference type="Pfam" id="PF15474">
    <property type="entry name" value="MU117"/>
    <property type="match status" value="1"/>
</dbReference>
<dbReference type="GeneID" id="75827548"/>
<comment type="caution">
    <text evidence="2">The sequence shown here is derived from an EMBL/GenBank/DDBJ whole genome shotgun (WGS) entry which is preliminary data.</text>
</comment>
<keyword evidence="3" id="KW-1185">Reference proteome</keyword>
<evidence type="ECO:0000313" key="2">
    <source>
        <dbReference type="EMBL" id="KAI6779299.1"/>
    </source>
</evidence>
<organism evidence="2 3">
    <name type="scientific">Emericellopsis cladophorae</name>
    <dbReference type="NCBI Taxonomy" id="2686198"/>
    <lineage>
        <taxon>Eukaryota</taxon>
        <taxon>Fungi</taxon>
        <taxon>Dikarya</taxon>
        <taxon>Ascomycota</taxon>
        <taxon>Pezizomycotina</taxon>
        <taxon>Sordariomycetes</taxon>
        <taxon>Hypocreomycetidae</taxon>
        <taxon>Hypocreales</taxon>
        <taxon>Bionectriaceae</taxon>
        <taxon>Emericellopsis</taxon>
    </lineage>
</organism>
<dbReference type="AlphaFoldDB" id="A0A9Q0BCN2"/>
<proteinExistence type="predicted"/>
<evidence type="ECO:0000313" key="3">
    <source>
        <dbReference type="Proteomes" id="UP001055219"/>
    </source>
</evidence>
<name>A0A9Q0BCN2_9HYPO</name>
<protein>
    <submittedName>
        <fullName evidence="2">Uncharacterized protein</fullName>
    </submittedName>
</protein>
<gene>
    <name evidence="2" type="ORF">J7T54_001029</name>
</gene>